<dbReference type="GO" id="GO:0015920">
    <property type="term" value="P:lipopolysaccharide transport"/>
    <property type="evidence" value="ECO:0007669"/>
    <property type="project" value="TreeGrafter"/>
</dbReference>
<dbReference type="AlphaFoldDB" id="A0A9D2ENT2"/>
<accession>A0A9D2ENT2</accession>
<keyword evidence="7 9" id="KW-1133">Transmembrane helix</keyword>
<organism evidence="11 12">
    <name type="scientific">Candidatus Anaerobutyricum stercoris</name>
    <dbReference type="NCBI Taxonomy" id="2838457"/>
    <lineage>
        <taxon>Bacteria</taxon>
        <taxon>Bacillati</taxon>
        <taxon>Bacillota</taxon>
        <taxon>Clostridia</taxon>
        <taxon>Lachnospirales</taxon>
        <taxon>Lachnospiraceae</taxon>
        <taxon>Anaerobutyricum</taxon>
    </lineage>
</organism>
<evidence type="ECO:0000256" key="6">
    <source>
        <dbReference type="ARBA" id="ARBA00022692"/>
    </source>
</evidence>
<evidence type="ECO:0000256" key="5">
    <source>
        <dbReference type="ARBA" id="ARBA00022519"/>
    </source>
</evidence>
<dbReference type="Proteomes" id="UP000824049">
    <property type="component" value="Unassembled WGS sequence"/>
</dbReference>
<feature type="domain" description="ABC transmembrane type-2" evidence="10">
    <location>
        <begin position="32"/>
        <end position="252"/>
    </location>
</feature>
<evidence type="ECO:0000259" key="10">
    <source>
        <dbReference type="PROSITE" id="PS51012"/>
    </source>
</evidence>
<dbReference type="InterPro" id="IPR047817">
    <property type="entry name" value="ABC2_TM_bact-type"/>
</dbReference>
<keyword evidence="5" id="KW-0997">Cell inner membrane</keyword>
<comment type="similarity">
    <text evidence="2 9">Belongs to the ABC-2 integral membrane protein family.</text>
</comment>
<reference evidence="11" key="1">
    <citation type="journal article" date="2021" name="PeerJ">
        <title>Extensive microbial diversity within the chicken gut microbiome revealed by metagenomics and culture.</title>
        <authorList>
            <person name="Gilroy R."/>
            <person name="Ravi A."/>
            <person name="Getino M."/>
            <person name="Pursley I."/>
            <person name="Horton D.L."/>
            <person name="Alikhan N.F."/>
            <person name="Baker D."/>
            <person name="Gharbi K."/>
            <person name="Hall N."/>
            <person name="Watson M."/>
            <person name="Adriaenssens E.M."/>
            <person name="Foster-Nyarko E."/>
            <person name="Jarju S."/>
            <person name="Secka A."/>
            <person name="Antonio M."/>
            <person name="Oren A."/>
            <person name="Chaudhuri R.R."/>
            <person name="La Ragione R."/>
            <person name="Hildebrand F."/>
            <person name="Pallen M.J."/>
        </authorList>
    </citation>
    <scope>NUCLEOTIDE SEQUENCE</scope>
    <source>
        <strain evidence="11">CHK179-28034</strain>
    </source>
</reference>
<evidence type="ECO:0000313" key="12">
    <source>
        <dbReference type="Proteomes" id="UP000824049"/>
    </source>
</evidence>
<comment type="subcellular location">
    <subcellularLocation>
        <location evidence="1">Cell inner membrane</location>
        <topology evidence="1">Multi-pass membrane protein</topology>
    </subcellularLocation>
    <subcellularLocation>
        <location evidence="9">Cell membrane</location>
        <topology evidence="9">Multi-pass membrane protein</topology>
    </subcellularLocation>
</comment>
<name>A0A9D2ENT2_9FIRM</name>
<dbReference type="InterPro" id="IPR013525">
    <property type="entry name" value="ABC2_TM"/>
</dbReference>
<feature type="transmembrane region" description="Helical" evidence="9">
    <location>
        <begin position="34"/>
        <end position="56"/>
    </location>
</feature>
<sequence length="260" mass="30830">MKRFWKDLKEHYRYALYSAKSELKSEVANSYLNWIWWVLEPFCFMLIYTFIFGYIFNTREPFFSAFVFIGLTAWDFFNRCLTQSVKLMRNNKSIVTKVYIPKFILLISRMFFNGYKMLISFGIIVAMVIFFRIPLTLNILYVIPIMITLFVLTFALMTHLLHYGVFVQDLTNVVTIVLRMIFYMTGIFYNIETRVPERFVGLLMHANPMALLLSSLRKCILYGEAPDMKWIGIWFVISVVIAILGIRKIYKNENSYVKVI</sequence>
<dbReference type="PROSITE" id="PS51012">
    <property type="entry name" value="ABC_TM2"/>
    <property type="match status" value="1"/>
</dbReference>
<evidence type="ECO:0000256" key="3">
    <source>
        <dbReference type="ARBA" id="ARBA00022448"/>
    </source>
</evidence>
<feature type="transmembrane region" description="Helical" evidence="9">
    <location>
        <begin position="228"/>
        <end position="246"/>
    </location>
</feature>
<keyword evidence="8 9" id="KW-0472">Membrane</keyword>
<dbReference type="Pfam" id="PF01061">
    <property type="entry name" value="ABC2_membrane"/>
    <property type="match status" value="1"/>
</dbReference>
<keyword evidence="3 9" id="KW-0813">Transport</keyword>
<dbReference type="EMBL" id="DXBR01000124">
    <property type="protein sequence ID" value="HIZ40887.1"/>
    <property type="molecule type" value="Genomic_DNA"/>
</dbReference>
<gene>
    <name evidence="11" type="ORF">H9968_13395</name>
</gene>
<dbReference type="PANTHER" id="PTHR30413">
    <property type="entry name" value="INNER MEMBRANE TRANSPORT PERMEASE"/>
    <property type="match status" value="1"/>
</dbReference>
<dbReference type="GO" id="GO:0140359">
    <property type="term" value="F:ABC-type transporter activity"/>
    <property type="evidence" value="ECO:0007669"/>
    <property type="project" value="InterPro"/>
</dbReference>
<dbReference type="PANTHER" id="PTHR30413:SF8">
    <property type="entry name" value="TRANSPORT PERMEASE PROTEIN"/>
    <property type="match status" value="1"/>
</dbReference>
<keyword evidence="4 9" id="KW-1003">Cell membrane</keyword>
<evidence type="ECO:0000256" key="9">
    <source>
        <dbReference type="RuleBase" id="RU361157"/>
    </source>
</evidence>
<feature type="transmembrane region" description="Helical" evidence="9">
    <location>
        <begin position="198"/>
        <end position="216"/>
    </location>
</feature>
<dbReference type="GO" id="GO:0005886">
    <property type="term" value="C:plasma membrane"/>
    <property type="evidence" value="ECO:0007669"/>
    <property type="project" value="UniProtKB-SubCell"/>
</dbReference>
<feature type="transmembrane region" description="Helical" evidence="9">
    <location>
        <begin position="118"/>
        <end position="135"/>
    </location>
</feature>
<evidence type="ECO:0000313" key="11">
    <source>
        <dbReference type="EMBL" id="HIZ40887.1"/>
    </source>
</evidence>
<evidence type="ECO:0000256" key="7">
    <source>
        <dbReference type="ARBA" id="ARBA00022989"/>
    </source>
</evidence>
<comment type="caution">
    <text evidence="11">The sequence shown here is derived from an EMBL/GenBank/DDBJ whole genome shotgun (WGS) entry which is preliminary data.</text>
</comment>
<evidence type="ECO:0000256" key="1">
    <source>
        <dbReference type="ARBA" id="ARBA00004429"/>
    </source>
</evidence>
<evidence type="ECO:0000256" key="4">
    <source>
        <dbReference type="ARBA" id="ARBA00022475"/>
    </source>
</evidence>
<reference evidence="11" key="2">
    <citation type="submission" date="2021-04" db="EMBL/GenBank/DDBJ databases">
        <authorList>
            <person name="Gilroy R."/>
        </authorList>
    </citation>
    <scope>NUCLEOTIDE SEQUENCE</scope>
    <source>
        <strain evidence="11">CHK179-28034</strain>
    </source>
</reference>
<proteinExistence type="inferred from homology"/>
<feature type="transmembrane region" description="Helical" evidence="9">
    <location>
        <begin position="173"/>
        <end position="191"/>
    </location>
</feature>
<protein>
    <recommendedName>
        <fullName evidence="9">Transport permease protein</fullName>
    </recommendedName>
</protein>
<evidence type="ECO:0000256" key="2">
    <source>
        <dbReference type="ARBA" id="ARBA00007783"/>
    </source>
</evidence>
<feature type="transmembrane region" description="Helical" evidence="9">
    <location>
        <begin position="142"/>
        <end position="161"/>
    </location>
</feature>
<evidence type="ECO:0000256" key="8">
    <source>
        <dbReference type="ARBA" id="ARBA00023136"/>
    </source>
</evidence>
<keyword evidence="6 9" id="KW-0812">Transmembrane</keyword>